<evidence type="ECO:0000256" key="3">
    <source>
        <dbReference type="ARBA" id="ARBA00022763"/>
    </source>
</evidence>
<accession>A0A841LT04</accession>
<dbReference type="GO" id="GO:0043916">
    <property type="term" value="F:DNA-7-methylguanine glycosylase activity"/>
    <property type="evidence" value="ECO:0007669"/>
    <property type="project" value="TreeGrafter"/>
</dbReference>
<organism evidence="6 7">
    <name type="scientific">Paenochrobactrum gallinarii</name>
    <dbReference type="NCBI Taxonomy" id="643673"/>
    <lineage>
        <taxon>Bacteria</taxon>
        <taxon>Pseudomonadati</taxon>
        <taxon>Pseudomonadota</taxon>
        <taxon>Alphaproteobacteria</taxon>
        <taxon>Hyphomicrobiales</taxon>
        <taxon>Brucellaceae</taxon>
        <taxon>Paenochrobactrum</taxon>
    </lineage>
</organism>
<dbReference type="GO" id="GO:0005737">
    <property type="term" value="C:cytoplasm"/>
    <property type="evidence" value="ECO:0007669"/>
    <property type="project" value="TreeGrafter"/>
</dbReference>
<evidence type="ECO:0000313" key="7">
    <source>
        <dbReference type="Proteomes" id="UP000555393"/>
    </source>
</evidence>
<gene>
    <name evidence="6" type="ORF">FHS77_001784</name>
</gene>
<protein>
    <recommendedName>
        <fullName evidence="2">DNA-3-methyladenine glycosylase II</fullName>
        <ecNumber evidence="2">3.2.2.21</ecNumber>
    </recommendedName>
</protein>
<dbReference type="GO" id="GO:0008725">
    <property type="term" value="F:DNA-3-methyladenine glycosylase activity"/>
    <property type="evidence" value="ECO:0007669"/>
    <property type="project" value="TreeGrafter"/>
</dbReference>
<dbReference type="AlphaFoldDB" id="A0A841LT04"/>
<evidence type="ECO:0000256" key="2">
    <source>
        <dbReference type="ARBA" id="ARBA00012000"/>
    </source>
</evidence>
<dbReference type="GO" id="GO:0006307">
    <property type="term" value="P:DNA alkylation repair"/>
    <property type="evidence" value="ECO:0007669"/>
    <property type="project" value="TreeGrafter"/>
</dbReference>
<evidence type="ECO:0000256" key="4">
    <source>
        <dbReference type="ARBA" id="ARBA00023204"/>
    </source>
</evidence>
<dbReference type="GO" id="GO:0032131">
    <property type="term" value="F:alkylated DNA binding"/>
    <property type="evidence" value="ECO:0007669"/>
    <property type="project" value="TreeGrafter"/>
</dbReference>
<keyword evidence="7" id="KW-1185">Reference proteome</keyword>
<dbReference type="Gene3D" id="1.10.1670.40">
    <property type="match status" value="1"/>
</dbReference>
<sequence>MRIDTIEDVETGLEALLQLDPRLQVIRDYAGQLPLRRNPAGFESLASIIVGQQVSIASAAAIWARFKQHIDPLTPENYLEQGAEVWKLTGLSRPKQKTFQHLSAALIGGQLDLPSLTTMPVNDAMAKLTAIHGIGPWTAEVYLLFAEGHADIFPSGDVALQEAVARAFGFDSRPSAKELSFLAKDWSPWRGIAARLFWAYYAASRGKEAAPVMSVM</sequence>
<dbReference type="PANTHER" id="PTHR43003">
    <property type="entry name" value="DNA-3-METHYLADENINE GLYCOSYLASE"/>
    <property type="match status" value="1"/>
</dbReference>
<keyword evidence="6" id="KW-0378">Hydrolase</keyword>
<dbReference type="CDD" id="cd00056">
    <property type="entry name" value="ENDO3c"/>
    <property type="match status" value="1"/>
</dbReference>
<evidence type="ECO:0000259" key="5">
    <source>
        <dbReference type="SMART" id="SM00478"/>
    </source>
</evidence>
<dbReference type="EC" id="3.2.2.21" evidence="2"/>
<dbReference type="InterPro" id="IPR003265">
    <property type="entry name" value="HhH-GPD_domain"/>
</dbReference>
<dbReference type="InterPro" id="IPR051912">
    <property type="entry name" value="Alkylbase_DNA_Glycosylase/TA"/>
</dbReference>
<keyword evidence="3" id="KW-0227">DNA damage</keyword>
<keyword evidence="6" id="KW-0326">Glycosidase</keyword>
<dbReference type="GO" id="GO:0032993">
    <property type="term" value="C:protein-DNA complex"/>
    <property type="evidence" value="ECO:0007669"/>
    <property type="project" value="TreeGrafter"/>
</dbReference>
<comment type="catalytic activity">
    <reaction evidence="1">
        <text>Hydrolysis of alkylated DNA, releasing 3-methyladenine, 3-methylguanine, 7-methylguanine and 7-methyladenine.</text>
        <dbReference type="EC" id="3.2.2.21"/>
    </reaction>
</comment>
<keyword evidence="4" id="KW-0234">DNA repair</keyword>
<dbReference type="Pfam" id="PF00730">
    <property type="entry name" value="HhH-GPD"/>
    <property type="match status" value="1"/>
</dbReference>
<name>A0A841LT04_9HYPH</name>
<dbReference type="InterPro" id="IPR011257">
    <property type="entry name" value="DNA_glycosylase"/>
</dbReference>
<dbReference type="Gene3D" id="1.10.340.30">
    <property type="entry name" value="Hypothetical protein, domain 2"/>
    <property type="match status" value="1"/>
</dbReference>
<evidence type="ECO:0000256" key="1">
    <source>
        <dbReference type="ARBA" id="ARBA00000086"/>
    </source>
</evidence>
<dbReference type="EMBL" id="JACIIU010000007">
    <property type="protein sequence ID" value="MBB6261233.1"/>
    <property type="molecule type" value="Genomic_DNA"/>
</dbReference>
<dbReference type="PANTHER" id="PTHR43003:SF13">
    <property type="entry name" value="DNA-3-METHYLADENINE GLYCOSYLASE 2"/>
    <property type="match status" value="1"/>
</dbReference>
<dbReference type="RefSeq" id="WP_184222415.1">
    <property type="nucleotide sequence ID" value="NZ_JACIIU010000007.1"/>
</dbReference>
<feature type="domain" description="HhH-GPD" evidence="5">
    <location>
        <begin position="50"/>
        <end position="202"/>
    </location>
</feature>
<evidence type="ECO:0000313" key="6">
    <source>
        <dbReference type="EMBL" id="MBB6261233.1"/>
    </source>
</evidence>
<dbReference type="SMART" id="SM00478">
    <property type="entry name" value="ENDO3c"/>
    <property type="match status" value="1"/>
</dbReference>
<comment type="caution">
    <text evidence="6">The sequence shown here is derived from an EMBL/GenBank/DDBJ whole genome shotgun (WGS) entry which is preliminary data.</text>
</comment>
<proteinExistence type="predicted"/>
<dbReference type="Proteomes" id="UP000555393">
    <property type="component" value="Unassembled WGS sequence"/>
</dbReference>
<dbReference type="GO" id="GO:0006285">
    <property type="term" value="P:base-excision repair, AP site formation"/>
    <property type="evidence" value="ECO:0007669"/>
    <property type="project" value="TreeGrafter"/>
</dbReference>
<dbReference type="SUPFAM" id="SSF48150">
    <property type="entry name" value="DNA-glycosylase"/>
    <property type="match status" value="1"/>
</dbReference>
<reference evidence="6 7" key="1">
    <citation type="submission" date="2020-08" db="EMBL/GenBank/DDBJ databases">
        <title>Genomic Encyclopedia of Type Strains, Phase IV (KMG-IV): sequencing the most valuable type-strain genomes for metagenomic binning, comparative biology and taxonomic classification.</title>
        <authorList>
            <person name="Goeker M."/>
        </authorList>
    </citation>
    <scope>NUCLEOTIDE SEQUENCE [LARGE SCALE GENOMIC DNA]</scope>
    <source>
        <strain evidence="6 7">DSM 22336</strain>
    </source>
</reference>